<dbReference type="Pfam" id="PF08448">
    <property type="entry name" value="PAS_4"/>
    <property type="match status" value="1"/>
</dbReference>
<dbReference type="InterPro" id="IPR013656">
    <property type="entry name" value="PAS_4"/>
</dbReference>
<dbReference type="EMBL" id="FLQS01000001">
    <property type="protein sequence ID" value="SBS70748.1"/>
    <property type="molecule type" value="Genomic_DNA"/>
</dbReference>
<dbReference type="SUPFAM" id="SSF55785">
    <property type="entry name" value="PYP-like sensor domain (PAS domain)"/>
    <property type="match status" value="2"/>
</dbReference>
<dbReference type="PROSITE" id="PS50887">
    <property type="entry name" value="GGDEF"/>
    <property type="match status" value="1"/>
</dbReference>
<dbReference type="AlphaFoldDB" id="A0A1Y5P462"/>
<evidence type="ECO:0000259" key="1">
    <source>
        <dbReference type="PROSITE" id="PS50112"/>
    </source>
</evidence>
<dbReference type="Gene3D" id="3.30.450.20">
    <property type="entry name" value="PAS domain"/>
    <property type="match status" value="2"/>
</dbReference>
<dbReference type="CDD" id="cd01949">
    <property type="entry name" value="GGDEF"/>
    <property type="match status" value="1"/>
</dbReference>
<dbReference type="InterPro" id="IPR013655">
    <property type="entry name" value="PAS_fold_3"/>
</dbReference>
<name>A0A1Y5P462_9MYCO</name>
<dbReference type="Gene3D" id="3.30.70.270">
    <property type="match status" value="1"/>
</dbReference>
<evidence type="ECO:0000259" key="2">
    <source>
        <dbReference type="PROSITE" id="PS50113"/>
    </source>
</evidence>
<organism evidence="4">
    <name type="scientific">uncultured Mycobacterium sp</name>
    <dbReference type="NCBI Taxonomy" id="171292"/>
    <lineage>
        <taxon>Bacteria</taxon>
        <taxon>Bacillati</taxon>
        <taxon>Actinomycetota</taxon>
        <taxon>Actinomycetes</taxon>
        <taxon>Mycobacteriales</taxon>
        <taxon>Mycobacteriaceae</taxon>
        <taxon>Mycobacterium</taxon>
        <taxon>environmental samples</taxon>
    </lineage>
</organism>
<dbReference type="SUPFAM" id="SSF55073">
    <property type="entry name" value="Nucleotide cyclase"/>
    <property type="match status" value="1"/>
</dbReference>
<dbReference type="NCBIfam" id="TIGR00254">
    <property type="entry name" value="GGDEF"/>
    <property type="match status" value="1"/>
</dbReference>
<dbReference type="PROSITE" id="PS50112">
    <property type="entry name" value="PAS"/>
    <property type="match status" value="2"/>
</dbReference>
<dbReference type="InterPro" id="IPR000014">
    <property type="entry name" value="PAS"/>
</dbReference>
<feature type="domain" description="PAC" evidence="2">
    <location>
        <begin position="210"/>
        <end position="263"/>
    </location>
</feature>
<dbReference type="Pfam" id="PF08447">
    <property type="entry name" value="PAS_3"/>
    <property type="match status" value="1"/>
</dbReference>
<feature type="domain" description="GGDEF" evidence="3">
    <location>
        <begin position="293"/>
        <end position="420"/>
    </location>
</feature>
<feature type="domain" description="PAS" evidence="1">
    <location>
        <begin position="153"/>
        <end position="206"/>
    </location>
</feature>
<dbReference type="SMART" id="SM00267">
    <property type="entry name" value="GGDEF"/>
    <property type="match status" value="1"/>
</dbReference>
<dbReference type="InterPro" id="IPR043128">
    <property type="entry name" value="Rev_trsase/Diguanyl_cyclase"/>
</dbReference>
<dbReference type="InterPro" id="IPR029787">
    <property type="entry name" value="Nucleotide_cyclase"/>
</dbReference>
<dbReference type="SMART" id="SM00091">
    <property type="entry name" value="PAS"/>
    <property type="match status" value="2"/>
</dbReference>
<dbReference type="InterPro" id="IPR000700">
    <property type="entry name" value="PAS-assoc_C"/>
</dbReference>
<reference evidence="4" key="1">
    <citation type="submission" date="2016-03" db="EMBL/GenBank/DDBJ databases">
        <authorList>
            <person name="Ploux O."/>
        </authorList>
    </citation>
    <scope>NUCLEOTIDE SEQUENCE</scope>
    <source>
        <strain evidence="4">UC10</strain>
    </source>
</reference>
<feature type="domain" description="PAS" evidence="1">
    <location>
        <begin position="12"/>
        <end position="73"/>
    </location>
</feature>
<evidence type="ECO:0000313" key="4">
    <source>
        <dbReference type="EMBL" id="SBS70748.1"/>
    </source>
</evidence>
<dbReference type="CDD" id="cd00130">
    <property type="entry name" value="PAS"/>
    <property type="match status" value="2"/>
</dbReference>
<dbReference type="InterPro" id="IPR000160">
    <property type="entry name" value="GGDEF_dom"/>
</dbReference>
<dbReference type="PANTHER" id="PTHR44757:SF2">
    <property type="entry name" value="BIOFILM ARCHITECTURE MAINTENANCE PROTEIN MBAA"/>
    <property type="match status" value="1"/>
</dbReference>
<proteinExistence type="predicted"/>
<dbReference type="Pfam" id="PF00990">
    <property type="entry name" value="GGDEF"/>
    <property type="match status" value="1"/>
</dbReference>
<dbReference type="InterPro" id="IPR035965">
    <property type="entry name" value="PAS-like_dom_sf"/>
</dbReference>
<evidence type="ECO:0000259" key="3">
    <source>
        <dbReference type="PROSITE" id="PS50887"/>
    </source>
</evidence>
<sequence>MAPDEPLNATEEFRRLRLLFDSLPAMIGYWDRQLHNVFANHSYFDYAGLTPQEIRGKHMREIVGDIVFERIQPHVKAALGGEPQMFESTLMDTRRTRRTFQTSYIPDEVDGEVRGFIVQAIDVTARVEAEQARDEALRLFQLRMANAPFGEAVLTTTGRALIVNPALCQLVGCTAEQLTGTTYRDFVHPDELAAAVDEHRRLVAGEVSHISAEHRYIRPDGTTIWVQRNAVLAPGHEYGVDDVIIAQFQDVTARRVAEAELARLVATDRLTGLHNRHALVTRVERFRASEPTAPLGLVFMDLDGFKQVNDLHGHAAGDGVLVEVARRMSHAVQEPNSVYRLGGDEFVILVLGAARIADVADLAATVCSAMTGEYAVNADEFHVTASMGWTWGQTDDAEELIRRADIDMYRHKARLRESAW</sequence>
<accession>A0A1Y5P462</accession>
<gene>
    <name evidence="4" type="ORF">MHPYR_10298</name>
</gene>
<dbReference type="InterPro" id="IPR052155">
    <property type="entry name" value="Biofilm_reg_signaling"/>
</dbReference>
<dbReference type="SMART" id="SM00086">
    <property type="entry name" value="PAC"/>
    <property type="match status" value="2"/>
</dbReference>
<dbReference type="NCBIfam" id="TIGR00229">
    <property type="entry name" value="sensory_box"/>
    <property type="match status" value="2"/>
</dbReference>
<protein>
    <submittedName>
        <fullName evidence="4">Diguanylate cyclase with PAS/PAC sensor</fullName>
    </submittedName>
</protein>
<dbReference type="PROSITE" id="PS50113">
    <property type="entry name" value="PAC"/>
    <property type="match status" value="1"/>
</dbReference>
<dbReference type="PANTHER" id="PTHR44757">
    <property type="entry name" value="DIGUANYLATE CYCLASE DGCP"/>
    <property type="match status" value="1"/>
</dbReference>
<dbReference type="InterPro" id="IPR001610">
    <property type="entry name" value="PAC"/>
</dbReference>